<feature type="region of interest" description="Disordered" evidence="1">
    <location>
        <begin position="163"/>
        <end position="218"/>
    </location>
</feature>
<proteinExistence type="predicted"/>
<feature type="non-terminal residue" evidence="2">
    <location>
        <position position="1"/>
    </location>
</feature>
<evidence type="ECO:0000313" key="2">
    <source>
        <dbReference type="EMBL" id="GER47084.1"/>
    </source>
</evidence>
<feature type="compositionally biased region" description="Polar residues" evidence="1">
    <location>
        <begin position="194"/>
        <end position="218"/>
    </location>
</feature>
<sequence>IVEKEGRRHTSLGIGSSVISKIRSPFRFDHAQKIFDKMPKRANKIFSKPPEQTEGRRQLAAVPQTRAMFREWPLSIPATKTSDAIPSSSPRSLPEAEQTQLEVAGFPSVNVVGFSSFGQTMAAHNPQRDLVLYAPNPWTPLIGPISPIFPPLDLDPISPLAHLSHPKPSPSPPSLFSLQLLSLEPPPCPARTQPKPSSLDRTQPSLTGPNSAQPSQLAHLSSTTQTVTLRPAKSFLSAAQKIIPKPLSYGSISLSGSIPNVYFSPPETNSPSASPPMRLFGRTLLFWVSPDAKRISSMPITSLSNSTTQTRLRNFS</sequence>
<evidence type="ECO:0000256" key="1">
    <source>
        <dbReference type="SAM" id="MobiDB-lite"/>
    </source>
</evidence>
<dbReference type="EMBL" id="BKCP01007737">
    <property type="protein sequence ID" value="GER47084.1"/>
    <property type="molecule type" value="Genomic_DNA"/>
</dbReference>
<reference evidence="3" key="1">
    <citation type="journal article" date="2019" name="Curr. Biol.">
        <title>Genome Sequence of Striga asiatica Provides Insight into the Evolution of Plant Parasitism.</title>
        <authorList>
            <person name="Yoshida S."/>
            <person name="Kim S."/>
            <person name="Wafula E.K."/>
            <person name="Tanskanen J."/>
            <person name="Kim Y.M."/>
            <person name="Honaas L."/>
            <person name="Yang Z."/>
            <person name="Spallek T."/>
            <person name="Conn C.E."/>
            <person name="Ichihashi Y."/>
            <person name="Cheong K."/>
            <person name="Cui S."/>
            <person name="Der J.P."/>
            <person name="Gundlach H."/>
            <person name="Jiao Y."/>
            <person name="Hori C."/>
            <person name="Ishida J.K."/>
            <person name="Kasahara H."/>
            <person name="Kiba T."/>
            <person name="Kim M.S."/>
            <person name="Koo N."/>
            <person name="Laohavisit A."/>
            <person name="Lee Y.H."/>
            <person name="Lumba S."/>
            <person name="McCourt P."/>
            <person name="Mortimer J.C."/>
            <person name="Mutuku J.M."/>
            <person name="Nomura T."/>
            <person name="Sasaki-Sekimoto Y."/>
            <person name="Seto Y."/>
            <person name="Wang Y."/>
            <person name="Wakatake T."/>
            <person name="Sakakibara H."/>
            <person name="Demura T."/>
            <person name="Yamaguchi S."/>
            <person name="Yoneyama K."/>
            <person name="Manabe R.I."/>
            <person name="Nelson D.C."/>
            <person name="Schulman A.H."/>
            <person name="Timko M.P."/>
            <person name="dePamphilis C.W."/>
            <person name="Choi D."/>
            <person name="Shirasu K."/>
        </authorList>
    </citation>
    <scope>NUCLEOTIDE SEQUENCE [LARGE SCALE GENOMIC DNA]</scope>
    <source>
        <strain evidence="3">cv. UVA1</strain>
    </source>
</reference>
<organism evidence="2 3">
    <name type="scientific">Striga asiatica</name>
    <name type="common">Asiatic witchweed</name>
    <name type="synonym">Buchnera asiatica</name>
    <dbReference type="NCBI Taxonomy" id="4170"/>
    <lineage>
        <taxon>Eukaryota</taxon>
        <taxon>Viridiplantae</taxon>
        <taxon>Streptophyta</taxon>
        <taxon>Embryophyta</taxon>
        <taxon>Tracheophyta</taxon>
        <taxon>Spermatophyta</taxon>
        <taxon>Magnoliopsida</taxon>
        <taxon>eudicotyledons</taxon>
        <taxon>Gunneridae</taxon>
        <taxon>Pentapetalae</taxon>
        <taxon>asterids</taxon>
        <taxon>lamiids</taxon>
        <taxon>Lamiales</taxon>
        <taxon>Orobanchaceae</taxon>
        <taxon>Buchnereae</taxon>
        <taxon>Striga</taxon>
    </lineage>
</organism>
<accession>A0A5A7QPB6</accession>
<name>A0A5A7QPB6_STRAF</name>
<dbReference type="Proteomes" id="UP000325081">
    <property type="component" value="Unassembled WGS sequence"/>
</dbReference>
<evidence type="ECO:0000313" key="3">
    <source>
        <dbReference type="Proteomes" id="UP000325081"/>
    </source>
</evidence>
<feature type="compositionally biased region" description="Low complexity" evidence="1">
    <location>
        <begin position="174"/>
        <end position="183"/>
    </location>
</feature>
<keyword evidence="3" id="KW-1185">Reference proteome</keyword>
<gene>
    <name evidence="2" type="ORF">STAS_24157</name>
</gene>
<protein>
    <submittedName>
        <fullName evidence="2">Transcription cofactor vestigial-like protein 1</fullName>
    </submittedName>
</protein>
<dbReference type="AlphaFoldDB" id="A0A5A7QPB6"/>
<comment type="caution">
    <text evidence="2">The sequence shown here is derived from an EMBL/GenBank/DDBJ whole genome shotgun (WGS) entry which is preliminary data.</text>
</comment>